<evidence type="ECO:0000256" key="1">
    <source>
        <dbReference type="SAM" id="Phobius"/>
    </source>
</evidence>
<feature type="transmembrane region" description="Helical" evidence="1">
    <location>
        <begin position="710"/>
        <end position="733"/>
    </location>
</feature>
<dbReference type="AlphaFoldDB" id="A0A225ASD3"/>
<dbReference type="Proteomes" id="UP000214365">
    <property type="component" value="Unassembled WGS sequence"/>
</dbReference>
<keyword evidence="1" id="KW-1133">Transmembrane helix</keyword>
<feature type="domain" description="DUF7928" evidence="3">
    <location>
        <begin position="52"/>
        <end position="211"/>
    </location>
</feature>
<reference evidence="4 5" key="1">
    <citation type="submission" date="2015-06" db="EMBL/GenBank/DDBJ databases">
        <title>Talaromyces atroroseus IBT 11181 draft genome.</title>
        <authorList>
            <person name="Rasmussen K.B."/>
            <person name="Rasmussen S."/>
            <person name="Petersen B."/>
            <person name="Sicheritz-Ponten T."/>
            <person name="Mortensen U.H."/>
            <person name="Thrane U."/>
        </authorList>
    </citation>
    <scope>NUCLEOTIDE SEQUENCE [LARGE SCALE GENOMIC DNA]</scope>
    <source>
        <strain evidence="4 5">IBT 11181</strain>
    </source>
</reference>
<keyword evidence="1" id="KW-0472">Membrane</keyword>
<feature type="transmembrane region" description="Helical" evidence="1">
    <location>
        <begin position="779"/>
        <end position="798"/>
    </location>
</feature>
<dbReference type="Pfam" id="PF13632">
    <property type="entry name" value="Glyco_trans_2_3"/>
    <property type="match status" value="1"/>
</dbReference>
<feature type="transmembrane region" description="Helical" evidence="1">
    <location>
        <begin position="289"/>
        <end position="310"/>
    </location>
</feature>
<dbReference type="OrthoDB" id="38531at2759"/>
<feature type="transmembrane region" description="Helical" evidence="1">
    <location>
        <begin position="844"/>
        <end position="863"/>
    </location>
</feature>
<evidence type="ECO:0000313" key="4">
    <source>
        <dbReference type="EMBL" id="OKL57335.1"/>
    </source>
</evidence>
<accession>A0A225ASD3</accession>
<dbReference type="InterPro" id="IPR029044">
    <property type="entry name" value="Nucleotide-diphossugar_trans"/>
</dbReference>
<dbReference type="PANTHER" id="PTHR35408">
    <property type="entry name" value="CHROMOSOME 15, WHOLE GENOME SHOTGUN SEQUENCE"/>
    <property type="match status" value="1"/>
</dbReference>
<name>A0A225ASD3_TALAT</name>
<dbReference type="InterPro" id="IPR001173">
    <property type="entry name" value="Glyco_trans_2-like"/>
</dbReference>
<evidence type="ECO:0000259" key="2">
    <source>
        <dbReference type="Pfam" id="PF13632"/>
    </source>
</evidence>
<dbReference type="Pfam" id="PF25550">
    <property type="entry name" value="DUF7928"/>
    <property type="match status" value="1"/>
</dbReference>
<evidence type="ECO:0000259" key="3">
    <source>
        <dbReference type="Pfam" id="PF25550"/>
    </source>
</evidence>
<dbReference type="RefSeq" id="XP_020117456.1">
    <property type="nucleotide sequence ID" value="XM_020262316.1"/>
</dbReference>
<sequence>MSSSTSVNDMDSSSSEGPIELQSSVVYSRLSRNQTAKKLFHSIKDVDSYTRSVTMARFLNRRYQEKGWLQPDPAARLSSALGVVLRVEPENEEEGPKYVSKPDDVDPDLQLISTTLGLEAVFTMSSDITALLFKRIGKTDSEVTLSPHNITVPVIDSFNALVMDSSNVRRRDFCCFSRQEKVVLVWTNSADELMAHAIEVETRLMGSIWGTLMVSGSQTPRTHRPYTVTGAVNTPFQHRTPSVISGSPSQTYSHANEKTMVVLDEVDLTAEDEESNAPVARPFLLSHSVMVGLAMCMLMVIECLAVRLIIIEIKALGTSMLPRLGLLATLPVFMFFTLFFTIVVIGTLFQLIGPMNDVKHGNSRFYSSQPPNLKRHPDFQFPHVTIQMPVYKEGLKGVIIPTIESLMPAIRHYESLGGTASIFVCEDGMQAVSPEVADMRKKFYKANNIGWCARPPHGKDGLRVEDELLRLMKMKADAEGRSQESLSIDEEEELYQQALQSIIEADGGKTWAEGNVRMGEVILLIDCDTRVPVYCLSLGALEMEESPEVAIIQHASGVMQVIHSFFENAITYFTNLVYLLIKFSVGNGDCAPFVGHNAFLRWKAIQSVSFMEDGIEKFWSESHVSEDFDMSLRLQTAGFVVRLATYDKGEFKEGVSLTAFDELLRWEKYAYGCSELIFHPVYQWIYRGPFTELFRRFLWSNMKISAKFTILGYIGTYYAIGAALPLSIVNYFLTGWIAGDLDHSYLPSWDMLCGTLFIFVVVSPITFAWYRHRLGEKKLFWALLESFMWMPFFVVFFGGISWHISYALLAHMFTLPIEWSSTAKELEAGGFFIGMERVFKAFKFVLFFMACMTAALIYLAQFAPYGWKISAWTSILPVANQIFGHVMLPLMTILL</sequence>
<dbReference type="InterPro" id="IPR057688">
    <property type="entry name" value="DUF7928"/>
</dbReference>
<dbReference type="GeneID" id="31007179"/>
<feature type="domain" description="Glycosyltransferase 2-like" evidence="2">
    <location>
        <begin position="521"/>
        <end position="732"/>
    </location>
</feature>
<proteinExistence type="predicted"/>
<gene>
    <name evidence="4" type="ORF">UA08_07423</name>
</gene>
<dbReference type="SUPFAM" id="SSF53448">
    <property type="entry name" value="Nucleotide-diphospho-sugar transferases"/>
    <property type="match status" value="1"/>
</dbReference>
<protein>
    <submittedName>
        <fullName evidence="4">Uncharacterized protein</fullName>
    </submittedName>
</protein>
<keyword evidence="1" id="KW-0812">Transmembrane</keyword>
<dbReference type="Gene3D" id="3.90.550.10">
    <property type="entry name" value="Spore Coat Polysaccharide Biosynthesis Protein SpsA, Chain A"/>
    <property type="match status" value="1"/>
</dbReference>
<feature type="transmembrane region" description="Helical" evidence="1">
    <location>
        <begin position="330"/>
        <end position="352"/>
    </location>
</feature>
<keyword evidence="5" id="KW-1185">Reference proteome</keyword>
<organism evidence="4 5">
    <name type="scientific">Talaromyces atroroseus</name>
    <dbReference type="NCBI Taxonomy" id="1441469"/>
    <lineage>
        <taxon>Eukaryota</taxon>
        <taxon>Fungi</taxon>
        <taxon>Dikarya</taxon>
        <taxon>Ascomycota</taxon>
        <taxon>Pezizomycotina</taxon>
        <taxon>Eurotiomycetes</taxon>
        <taxon>Eurotiomycetidae</taxon>
        <taxon>Eurotiales</taxon>
        <taxon>Trichocomaceae</taxon>
        <taxon>Talaromyces</taxon>
        <taxon>Talaromyces sect. Trachyspermi</taxon>
    </lineage>
</organism>
<comment type="caution">
    <text evidence="4">The sequence shown here is derived from an EMBL/GenBank/DDBJ whole genome shotgun (WGS) entry which is preliminary data.</text>
</comment>
<dbReference type="PANTHER" id="PTHR35408:SF2">
    <property type="entry name" value="GLYCOSYLTRANSFERASE 2-LIKE DOMAIN-CONTAINING PROTEIN"/>
    <property type="match status" value="1"/>
</dbReference>
<dbReference type="EMBL" id="LFMY01000012">
    <property type="protein sequence ID" value="OKL57335.1"/>
    <property type="molecule type" value="Genomic_DNA"/>
</dbReference>
<feature type="transmembrane region" description="Helical" evidence="1">
    <location>
        <begin position="745"/>
        <end position="767"/>
    </location>
</feature>
<dbReference type="STRING" id="1441469.A0A225ASD3"/>
<evidence type="ECO:0000313" key="5">
    <source>
        <dbReference type="Proteomes" id="UP000214365"/>
    </source>
</evidence>